<dbReference type="PROSITE" id="PS51682">
    <property type="entry name" value="SAM_OMT_I"/>
    <property type="match status" value="1"/>
</dbReference>
<comment type="caution">
    <text evidence="4">The sequence shown here is derived from an EMBL/GenBank/DDBJ whole genome shotgun (WGS) entry which is preliminary data.</text>
</comment>
<organism evidence="4 5">
    <name type="scientific">Nemorincola caseinilytica</name>
    <dbReference type="NCBI Taxonomy" id="2054315"/>
    <lineage>
        <taxon>Bacteria</taxon>
        <taxon>Pseudomonadati</taxon>
        <taxon>Bacteroidota</taxon>
        <taxon>Chitinophagia</taxon>
        <taxon>Chitinophagales</taxon>
        <taxon>Chitinophagaceae</taxon>
        <taxon>Nemorincola</taxon>
    </lineage>
</organism>
<dbReference type="InterPro" id="IPR029063">
    <property type="entry name" value="SAM-dependent_MTases_sf"/>
</dbReference>
<dbReference type="InterPro" id="IPR002935">
    <property type="entry name" value="SAM_O-MeTrfase"/>
</dbReference>
<dbReference type="PANTHER" id="PTHR10509:SF14">
    <property type="entry name" value="CAFFEOYL-COA O-METHYLTRANSFERASE 3-RELATED"/>
    <property type="match status" value="1"/>
</dbReference>
<gene>
    <name evidence="4" type="ORF">GCM10023093_15560</name>
</gene>
<evidence type="ECO:0000313" key="4">
    <source>
        <dbReference type="EMBL" id="GAA4464683.1"/>
    </source>
</evidence>
<dbReference type="Pfam" id="PF01596">
    <property type="entry name" value="Methyltransf_3"/>
    <property type="match status" value="1"/>
</dbReference>
<dbReference type="EMBL" id="BAABFA010000010">
    <property type="protein sequence ID" value="GAA4464683.1"/>
    <property type="molecule type" value="Genomic_DNA"/>
</dbReference>
<keyword evidence="5" id="KW-1185">Reference proteome</keyword>
<proteinExistence type="predicted"/>
<dbReference type="RefSeq" id="WP_345081125.1">
    <property type="nucleotide sequence ID" value="NZ_BAABFA010000010.1"/>
</dbReference>
<keyword evidence="1" id="KW-0489">Methyltransferase</keyword>
<keyword evidence="2" id="KW-0808">Transferase</keyword>
<evidence type="ECO:0000256" key="3">
    <source>
        <dbReference type="ARBA" id="ARBA00022691"/>
    </source>
</evidence>
<dbReference type="PANTHER" id="PTHR10509">
    <property type="entry name" value="O-METHYLTRANSFERASE-RELATED"/>
    <property type="match status" value="1"/>
</dbReference>
<evidence type="ECO:0000313" key="5">
    <source>
        <dbReference type="Proteomes" id="UP001500067"/>
    </source>
</evidence>
<dbReference type="CDD" id="cd02440">
    <property type="entry name" value="AdoMet_MTases"/>
    <property type="match status" value="1"/>
</dbReference>
<protein>
    <submittedName>
        <fullName evidence="4">O-methyltransferase</fullName>
    </submittedName>
</protein>
<name>A0ABP8NC42_9BACT</name>
<evidence type="ECO:0000256" key="1">
    <source>
        <dbReference type="ARBA" id="ARBA00022603"/>
    </source>
</evidence>
<dbReference type="SUPFAM" id="SSF53335">
    <property type="entry name" value="S-adenosyl-L-methionine-dependent methyltransferases"/>
    <property type="match status" value="1"/>
</dbReference>
<dbReference type="Proteomes" id="UP001500067">
    <property type="component" value="Unassembled WGS sequence"/>
</dbReference>
<accession>A0ABP8NC42</accession>
<evidence type="ECO:0000256" key="2">
    <source>
        <dbReference type="ARBA" id="ARBA00022679"/>
    </source>
</evidence>
<keyword evidence="3" id="KW-0949">S-adenosyl-L-methionine</keyword>
<reference evidence="5" key="1">
    <citation type="journal article" date="2019" name="Int. J. Syst. Evol. Microbiol.">
        <title>The Global Catalogue of Microorganisms (GCM) 10K type strain sequencing project: providing services to taxonomists for standard genome sequencing and annotation.</title>
        <authorList>
            <consortium name="The Broad Institute Genomics Platform"/>
            <consortium name="The Broad Institute Genome Sequencing Center for Infectious Disease"/>
            <person name="Wu L."/>
            <person name="Ma J."/>
        </authorList>
    </citation>
    <scope>NUCLEOTIDE SEQUENCE [LARGE SCALE GENOMIC DNA]</scope>
    <source>
        <strain evidence="5">JCM 32105</strain>
    </source>
</reference>
<dbReference type="Gene3D" id="3.40.50.150">
    <property type="entry name" value="Vaccinia Virus protein VP39"/>
    <property type="match status" value="1"/>
</dbReference>
<dbReference type="InterPro" id="IPR050362">
    <property type="entry name" value="Cation-dep_OMT"/>
</dbReference>
<sequence length="217" mass="23823">MTKALFPAAIIEYAGRFTSLESPTLAALDRETNMKRSDSVMLSGHLQGGILQMIAHMVRPSCILEIGTYTGYSAICLAQGLAEGGVLHTIDIDEELYDMAAKYIIKAGLRDNIVQHTGRAADIIPTLAGPFDLVFIDADKANYSHYYDLVFDKVPVGGYILADNVLYDGEVVLPLEQQGKNARAIHSFNQKLAADTRIERLLLPIRDGIMIARKIRG</sequence>